<feature type="domain" description="Glycosyl transferase family 1" evidence="3">
    <location>
        <begin position="249"/>
        <end position="398"/>
    </location>
</feature>
<dbReference type="SUPFAM" id="SSF53756">
    <property type="entry name" value="UDP-Glycosyltransferase/glycogen phosphorylase"/>
    <property type="match status" value="1"/>
</dbReference>
<name>A0A7R9YCQ7_9STRA</name>
<keyword evidence="1" id="KW-0328">Glycosyltransferase</keyword>
<evidence type="ECO:0000259" key="4">
    <source>
        <dbReference type="Pfam" id="PF13579"/>
    </source>
</evidence>
<evidence type="ECO:0000256" key="1">
    <source>
        <dbReference type="ARBA" id="ARBA00022676"/>
    </source>
</evidence>
<keyword evidence="2" id="KW-1133">Transmembrane helix</keyword>
<gene>
    <name evidence="5" type="ORF">PPYR1160_LOCUS7477</name>
</gene>
<dbReference type="EMBL" id="HBEA01009714">
    <property type="protein sequence ID" value="CAD8257976.1"/>
    <property type="molecule type" value="Transcribed_RNA"/>
</dbReference>
<protein>
    <recommendedName>
        <fullName evidence="6">Glycosyltransferase subfamily 4-like N-terminal domain-containing protein</fullName>
    </recommendedName>
</protein>
<sequence>MTPDLSILVVFAKLSAVCVVAAGFMLWISRKPRSTERKALICVQAFPPLLKSAGGVSKRYLTLVRALVDMGWKVTIMTPVDVARSRESDVDEWLKTGKLKHIPARGVRMKSIDGIAVFLDVFSFVNGAFLLRELVWVGGYDVLIADDIPWRFALVLICRAAGVPSVVTSHTDATQLASFKGNASLKIVWDFHMLSAQLADIHATVSRVFGDILRNRERVSVEAVWPPILWSAKFREDPAVYRDAATKVRQEWEQALGFTPKTLFLYAGRWSSEKRIHKLFPAIPKDCALVVVGDGSSAYAEKLGNEFVIPQNVLLRRRMLNATELRKSYAAADVFVSASNFETLGNTLIEAWCANTPPAVHPAQGHLEYCRDGVNGFFVDYDNPKEALAKLSRISEEALYRPEKLPKLLEQGRFFRESDFARMFMEAVVRPAVKLAERRRGYLLEIVNRGVTLLLWLALWPVFRFSLRTGFFFVSAFGPVKYEVLEKLGSSVEVQDKESGSDYEAHFSKARALGWRHGRPLPAL</sequence>
<dbReference type="PANTHER" id="PTHR45947">
    <property type="entry name" value="SULFOQUINOVOSYL TRANSFERASE SQD2"/>
    <property type="match status" value="1"/>
</dbReference>
<evidence type="ECO:0000259" key="3">
    <source>
        <dbReference type="Pfam" id="PF00534"/>
    </source>
</evidence>
<dbReference type="Pfam" id="PF00534">
    <property type="entry name" value="Glycos_transf_1"/>
    <property type="match status" value="1"/>
</dbReference>
<feature type="transmembrane region" description="Helical" evidence="2">
    <location>
        <begin position="6"/>
        <end position="28"/>
    </location>
</feature>
<evidence type="ECO:0000256" key="2">
    <source>
        <dbReference type="SAM" id="Phobius"/>
    </source>
</evidence>
<dbReference type="AlphaFoldDB" id="A0A7R9YCQ7"/>
<proteinExistence type="predicted"/>
<keyword evidence="2" id="KW-0812">Transmembrane</keyword>
<dbReference type="InterPro" id="IPR001296">
    <property type="entry name" value="Glyco_trans_1"/>
</dbReference>
<reference evidence="5" key="1">
    <citation type="submission" date="2021-01" db="EMBL/GenBank/DDBJ databases">
        <authorList>
            <person name="Corre E."/>
            <person name="Pelletier E."/>
            <person name="Niang G."/>
            <person name="Scheremetjew M."/>
            <person name="Finn R."/>
            <person name="Kale V."/>
            <person name="Holt S."/>
            <person name="Cochrane G."/>
            <person name="Meng A."/>
            <person name="Brown T."/>
            <person name="Cohen L."/>
        </authorList>
    </citation>
    <scope>NUCLEOTIDE SEQUENCE</scope>
    <source>
        <strain evidence="5">CCMP2078</strain>
    </source>
</reference>
<dbReference type="Gene3D" id="3.40.50.2000">
    <property type="entry name" value="Glycogen Phosphorylase B"/>
    <property type="match status" value="2"/>
</dbReference>
<feature type="domain" description="Glycosyltransferase subfamily 4-like N-terminal" evidence="4">
    <location>
        <begin position="54"/>
        <end position="216"/>
    </location>
</feature>
<accession>A0A7R9YCQ7</accession>
<evidence type="ECO:0008006" key="6">
    <source>
        <dbReference type="Google" id="ProtNLM"/>
    </source>
</evidence>
<organism evidence="5">
    <name type="scientific">Pinguiococcus pyrenoidosus</name>
    <dbReference type="NCBI Taxonomy" id="172671"/>
    <lineage>
        <taxon>Eukaryota</taxon>
        <taxon>Sar</taxon>
        <taxon>Stramenopiles</taxon>
        <taxon>Ochrophyta</taxon>
        <taxon>Pinguiophyceae</taxon>
        <taxon>Pinguiochrysidales</taxon>
        <taxon>Pinguiochrysidaceae</taxon>
        <taxon>Pinguiococcus</taxon>
    </lineage>
</organism>
<keyword evidence="2" id="KW-0472">Membrane</keyword>
<dbReference type="PANTHER" id="PTHR45947:SF3">
    <property type="entry name" value="SULFOQUINOVOSYL TRANSFERASE SQD2"/>
    <property type="match status" value="1"/>
</dbReference>
<dbReference type="InterPro" id="IPR050194">
    <property type="entry name" value="Glycosyltransferase_grp1"/>
</dbReference>
<keyword evidence="1" id="KW-0808">Transferase</keyword>
<dbReference type="Pfam" id="PF13579">
    <property type="entry name" value="Glyco_trans_4_4"/>
    <property type="match status" value="1"/>
</dbReference>
<dbReference type="InterPro" id="IPR028098">
    <property type="entry name" value="Glyco_trans_4-like_N"/>
</dbReference>
<evidence type="ECO:0000313" key="5">
    <source>
        <dbReference type="EMBL" id="CAD8257976.1"/>
    </source>
</evidence>
<dbReference type="CDD" id="cd03801">
    <property type="entry name" value="GT4_PimA-like"/>
    <property type="match status" value="1"/>
</dbReference>
<dbReference type="GO" id="GO:0016757">
    <property type="term" value="F:glycosyltransferase activity"/>
    <property type="evidence" value="ECO:0007669"/>
    <property type="project" value="UniProtKB-KW"/>
</dbReference>